<dbReference type="PROSITE" id="PS50110">
    <property type="entry name" value="RESPONSE_REGULATORY"/>
    <property type="match status" value="1"/>
</dbReference>
<dbReference type="PRINTS" id="PR00344">
    <property type="entry name" value="BCTRLSENSOR"/>
</dbReference>
<dbReference type="FunFam" id="3.30.565.10:FF:000006">
    <property type="entry name" value="Sensor histidine kinase WalK"/>
    <property type="match status" value="1"/>
</dbReference>
<keyword evidence="6" id="KW-0902">Two-component regulatory system</keyword>
<evidence type="ECO:0000256" key="4">
    <source>
        <dbReference type="ARBA" id="ARBA00022679"/>
    </source>
</evidence>
<reference evidence="10 11" key="1">
    <citation type="submission" date="2019-02" db="EMBL/GenBank/DDBJ databases">
        <title>Deep-cultivation of Planctomycetes and their phenomic and genomic characterization uncovers novel biology.</title>
        <authorList>
            <person name="Wiegand S."/>
            <person name="Jogler M."/>
            <person name="Boedeker C."/>
            <person name="Pinto D."/>
            <person name="Vollmers J."/>
            <person name="Rivas-Marin E."/>
            <person name="Kohn T."/>
            <person name="Peeters S.H."/>
            <person name="Heuer A."/>
            <person name="Rast P."/>
            <person name="Oberbeckmann S."/>
            <person name="Bunk B."/>
            <person name="Jeske O."/>
            <person name="Meyerdierks A."/>
            <person name="Storesund J.E."/>
            <person name="Kallscheuer N."/>
            <person name="Luecker S."/>
            <person name="Lage O.M."/>
            <person name="Pohl T."/>
            <person name="Merkel B.J."/>
            <person name="Hornburger P."/>
            <person name="Mueller R.-W."/>
            <person name="Bruemmer F."/>
            <person name="Labrenz M."/>
            <person name="Spormann A.M."/>
            <person name="Op den Camp H."/>
            <person name="Overmann J."/>
            <person name="Amann R."/>
            <person name="Jetten M.S.M."/>
            <person name="Mascher T."/>
            <person name="Medema M.H."/>
            <person name="Devos D.P."/>
            <person name="Kaster A.-K."/>
            <person name="Ovreas L."/>
            <person name="Rohde M."/>
            <person name="Galperin M.Y."/>
            <person name="Jogler C."/>
        </authorList>
    </citation>
    <scope>NUCLEOTIDE SEQUENCE [LARGE SCALE GENOMIC DNA]</scope>
    <source>
        <strain evidence="10 11">Poly30</strain>
    </source>
</reference>
<dbReference type="InterPro" id="IPR001789">
    <property type="entry name" value="Sig_transdc_resp-reg_receiver"/>
</dbReference>
<gene>
    <name evidence="10" type="primary">yycG_2</name>
    <name evidence="10" type="ORF">Poly30_52330</name>
</gene>
<feature type="modified residue" description="4-aspartylphosphate" evidence="7">
    <location>
        <position position="50"/>
    </location>
</feature>
<evidence type="ECO:0000256" key="6">
    <source>
        <dbReference type="ARBA" id="ARBA00023012"/>
    </source>
</evidence>
<keyword evidence="3 7" id="KW-0597">Phosphoprotein</keyword>
<dbReference type="Proteomes" id="UP000320390">
    <property type="component" value="Chromosome"/>
</dbReference>
<keyword evidence="5 10" id="KW-0418">Kinase</keyword>
<evidence type="ECO:0000256" key="7">
    <source>
        <dbReference type="PROSITE-ProRule" id="PRU00169"/>
    </source>
</evidence>
<dbReference type="InterPro" id="IPR003594">
    <property type="entry name" value="HATPase_dom"/>
</dbReference>
<feature type="domain" description="Histidine kinase" evidence="8">
    <location>
        <begin position="152"/>
        <end position="372"/>
    </location>
</feature>
<dbReference type="InterPro" id="IPR011006">
    <property type="entry name" value="CheY-like_superfamily"/>
</dbReference>
<evidence type="ECO:0000259" key="9">
    <source>
        <dbReference type="PROSITE" id="PS50110"/>
    </source>
</evidence>
<evidence type="ECO:0000259" key="8">
    <source>
        <dbReference type="PROSITE" id="PS50109"/>
    </source>
</evidence>
<organism evidence="10 11">
    <name type="scientific">Saltatorellus ferox</name>
    <dbReference type="NCBI Taxonomy" id="2528018"/>
    <lineage>
        <taxon>Bacteria</taxon>
        <taxon>Pseudomonadati</taxon>
        <taxon>Planctomycetota</taxon>
        <taxon>Planctomycetia</taxon>
        <taxon>Planctomycetia incertae sedis</taxon>
        <taxon>Saltatorellus</taxon>
    </lineage>
</organism>
<dbReference type="PANTHER" id="PTHR43711:SF1">
    <property type="entry name" value="HISTIDINE KINASE 1"/>
    <property type="match status" value="1"/>
</dbReference>
<dbReference type="Gene3D" id="3.30.565.10">
    <property type="entry name" value="Histidine kinase-like ATPase, C-terminal domain"/>
    <property type="match status" value="1"/>
</dbReference>
<accession>A0A518F009</accession>
<dbReference type="Gene3D" id="1.10.287.130">
    <property type="match status" value="1"/>
</dbReference>
<proteinExistence type="predicted"/>
<dbReference type="GO" id="GO:0000155">
    <property type="term" value="F:phosphorelay sensor kinase activity"/>
    <property type="evidence" value="ECO:0007669"/>
    <property type="project" value="InterPro"/>
</dbReference>
<feature type="domain" description="Response regulatory" evidence="9">
    <location>
        <begin position="1"/>
        <end position="115"/>
    </location>
</feature>
<dbReference type="EC" id="2.7.13.3" evidence="2"/>
<dbReference type="CDD" id="cd00082">
    <property type="entry name" value="HisKA"/>
    <property type="match status" value="1"/>
</dbReference>
<keyword evidence="11" id="KW-1185">Reference proteome</keyword>
<dbReference type="PROSITE" id="PS50109">
    <property type="entry name" value="HIS_KIN"/>
    <property type="match status" value="1"/>
</dbReference>
<evidence type="ECO:0000313" key="11">
    <source>
        <dbReference type="Proteomes" id="UP000320390"/>
    </source>
</evidence>
<dbReference type="SMART" id="SM00448">
    <property type="entry name" value="REC"/>
    <property type="match status" value="1"/>
</dbReference>
<dbReference type="InterPro" id="IPR004358">
    <property type="entry name" value="Sig_transdc_His_kin-like_C"/>
</dbReference>
<evidence type="ECO:0000256" key="3">
    <source>
        <dbReference type="ARBA" id="ARBA00022553"/>
    </source>
</evidence>
<dbReference type="InterPro" id="IPR003661">
    <property type="entry name" value="HisK_dim/P_dom"/>
</dbReference>
<name>A0A518F009_9BACT</name>
<dbReference type="InterPro" id="IPR005467">
    <property type="entry name" value="His_kinase_dom"/>
</dbReference>
<evidence type="ECO:0000256" key="2">
    <source>
        <dbReference type="ARBA" id="ARBA00012438"/>
    </source>
</evidence>
<dbReference type="SUPFAM" id="SSF52172">
    <property type="entry name" value="CheY-like"/>
    <property type="match status" value="1"/>
</dbReference>
<dbReference type="SUPFAM" id="SSF55874">
    <property type="entry name" value="ATPase domain of HSP90 chaperone/DNA topoisomerase II/histidine kinase"/>
    <property type="match status" value="1"/>
</dbReference>
<evidence type="ECO:0000313" key="10">
    <source>
        <dbReference type="EMBL" id="QDV09675.1"/>
    </source>
</evidence>
<evidence type="ECO:0000256" key="5">
    <source>
        <dbReference type="ARBA" id="ARBA00022777"/>
    </source>
</evidence>
<dbReference type="Gene3D" id="3.40.50.2300">
    <property type="match status" value="1"/>
</dbReference>
<dbReference type="Pfam" id="PF02518">
    <property type="entry name" value="HATPase_c"/>
    <property type="match status" value="1"/>
</dbReference>
<dbReference type="Pfam" id="PF00512">
    <property type="entry name" value="HisKA"/>
    <property type="match status" value="1"/>
</dbReference>
<dbReference type="Pfam" id="PF00072">
    <property type="entry name" value="Response_reg"/>
    <property type="match status" value="1"/>
</dbReference>
<dbReference type="InterPro" id="IPR050736">
    <property type="entry name" value="Sensor_HK_Regulatory"/>
</dbReference>
<evidence type="ECO:0000256" key="1">
    <source>
        <dbReference type="ARBA" id="ARBA00000085"/>
    </source>
</evidence>
<protein>
    <recommendedName>
        <fullName evidence="2">histidine kinase</fullName>
        <ecNumber evidence="2">2.7.13.3</ecNumber>
    </recommendedName>
</protein>
<dbReference type="CDD" id="cd00156">
    <property type="entry name" value="REC"/>
    <property type="match status" value="1"/>
</dbReference>
<dbReference type="SMART" id="SM00388">
    <property type="entry name" value="HisKA"/>
    <property type="match status" value="1"/>
</dbReference>
<dbReference type="AlphaFoldDB" id="A0A518F009"/>
<dbReference type="EMBL" id="CP036434">
    <property type="protein sequence ID" value="QDV09675.1"/>
    <property type="molecule type" value="Genomic_DNA"/>
</dbReference>
<dbReference type="InterPro" id="IPR036890">
    <property type="entry name" value="HATPase_C_sf"/>
</dbReference>
<dbReference type="SMART" id="SM00387">
    <property type="entry name" value="HATPase_c"/>
    <property type="match status" value="1"/>
</dbReference>
<keyword evidence="4 10" id="KW-0808">Transferase</keyword>
<comment type="catalytic activity">
    <reaction evidence="1">
        <text>ATP + protein L-histidine = ADP + protein N-phospho-L-histidine.</text>
        <dbReference type="EC" id="2.7.13.3"/>
    </reaction>
</comment>
<dbReference type="PANTHER" id="PTHR43711">
    <property type="entry name" value="TWO-COMPONENT HISTIDINE KINASE"/>
    <property type="match status" value="1"/>
</dbReference>
<sequence length="386" mass="41055">MDIMAVSRCLRDMKPFETVVAGCSSVDAALEAAQDLEATQGKAFELLFLDYSLPGHSGFEALGRMRAEGLDIPTILMTGMPGEAVLLQAMKSGVIDFLPKSAVSPSSVQRAVQNAIEKADLAREAAHKTAELERTVARLEQRQREIESFYHNVSHELKTPLTSAREFVSLVVDGAVGEVSDDQSKLLQAALGGCDQMVTCLNDLLDASRLDVGQVALIQEPVNLARLLEDVIAQFEPSAASAQVHLRFCPPVTSAVVSVDAERIRQAMGQLLSNAIKFSHPGGSVDVAIDLSREDAVAVSVADTGCGIHPDDLPRVFDRLYQSSTEDAATLRGLGMGLYIAREIIRLHGGTLSAVSEQGAGSTFILLLPGRHGSPSVPLAASGTAR</sequence>